<evidence type="ECO:0000313" key="1">
    <source>
        <dbReference type="EMBL" id="JAD96805.1"/>
    </source>
</evidence>
<name>A0A0A9EG09_ARUDO</name>
<dbReference type="EMBL" id="GBRH01201090">
    <property type="protein sequence ID" value="JAD96805.1"/>
    <property type="molecule type" value="Transcribed_RNA"/>
</dbReference>
<reference evidence="1" key="1">
    <citation type="submission" date="2014-09" db="EMBL/GenBank/DDBJ databases">
        <authorList>
            <person name="Magalhaes I.L.F."/>
            <person name="Oliveira U."/>
            <person name="Santos F.R."/>
            <person name="Vidigal T.H.D.A."/>
            <person name="Brescovit A.D."/>
            <person name="Santos A.J."/>
        </authorList>
    </citation>
    <scope>NUCLEOTIDE SEQUENCE</scope>
    <source>
        <tissue evidence="1">Shoot tissue taken approximately 20 cm above the soil surface</tissue>
    </source>
</reference>
<reference evidence="1" key="2">
    <citation type="journal article" date="2015" name="Data Brief">
        <title>Shoot transcriptome of the giant reed, Arundo donax.</title>
        <authorList>
            <person name="Barrero R.A."/>
            <person name="Guerrero F.D."/>
            <person name="Moolhuijzen P."/>
            <person name="Goolsby J.A."/>
            <person name="Tidwell J."/>
            <person name="Bellgard S.E."/>
            <person name="Bellgard M.I."/>
        </authorList>
    </citation>
    <scope>NUCLEOTIDE SEQUENCE</scope>
    <source>
        <tissue evidence="1">Shoot tissue taken approximately 20 cm above the soil surface</tissue>
    </source>
</reference>
<dbReference type="AlphaFoldDB" id="A0A0A9EG09"/>
<protein>
    <submittedName>
        <fullName evidence="1">Uncharacterized protein</fullName>
    </submittedName>
</protein>
<organism evidence="1">
    <name type="scientific">Arundo donax</name>
    <name type="common">Giant reed</name>
    <name type="synonym">Donax arundinaceus</name>
    <dbReference type="NCBI Taxonomy" id="35708"/>
    <lineage>
        <taxon>Eukaryota</taxon>
        <taxon>Viridiplantae</taxon>
        <taxon>Streptophyta</taxon>
        <taxon>Embryophyta</taxon>
        <taxon>Tracheophyta</taxon>
        <taxon>Spermatophyta</taxon>
        <taxon>Magnoliopsida</taxon>
        <taxon>Liliopsida</taxon>
        <taxon>Poales</taxon>
        <taxon>Poaceae</taxon>
        <taxon>PACMAD clade</taxon>
        <taxon>Arundinoideae</taxon>
        <taxon>Arundineae</taxon>
        <taxon>Arundo</taxon>
    </lineage>
</organism>
<sequence length="31" mass="3164">MEPDLDVISASANLCISASSGMVSPLSKRAL</sequence>
<accession>A0A0A9EG09</accession>
<proteinExistence type="predicted"/>